<protein>
    <submittedName>
        <fullName evidence="2">Suppressor of fused domain protein</fullName>
    </submittedName>
</protein>
<gene>
    <name evidence="2" type="ORF">ACFPN2_13550</name>
</gene>
<evidence type="ECO:0000259" key="1">
    <source>
        <dbReference type="Pfam" id="PF05076"/>
    </source>
</evidence>
<proteinExistence type="predicted"/>
<dbReference type="RefSeq" id="WP_380597335.1">
    <property type="nucleotide sequence ID" value="NZ_JBHSDU010000003.1"/>
</dbReference>
<reference evidence="3" key="1">
    <citation type="journal article" date="2019" name="Int. J. Syst. Evol. Microbiol.">
        <title>The Global Catalogue of Microorganisms (GCM) 10K type strain sequencing project: providing services to taxonomists for standard genome sequencing and annotation.</title>
        <authorList>
            <consortium name="The Broad Institute Genomics Platform"/>
            <consortium name="The Broad Institute Genome Sequencing Center for Infectious Disease"/>
            <person name="Wu L."/>
            <person name="Ma J."/>
        </authorList>
    </citation>
    <scope>NUCLEOTIDE SEQUENCE [LARGE SCALE GENOMIC DNA]</scope>
    <source>
        <strain evidence="3">CGMCC 1.10759</strain>
    </source>
</reference>
<keyword evidence="3" id="KW-1185">Reference proteome</keyword>
<evidence type="ECO:0000313" key="2">
    <source>
        <dbReference type="EMBL" id="MFC4310110.1"/>
    </source>
</evidence>
<dbReference type="InterPro" id="IPR020941">
    <property type="entry name" value="SUFU-like_domain"/>
</dbReference>
<evidence type="ECO:0000313" key="3">
    <source>
        <dbReference type="Proteomes" id="UP001595904"/>
    </source>
</evidence>
<dbReference type="EMBL" id="JBHSDU010000003">
    <property type="protein sequence ID" value="MFC4310110.1"/>
    <property type="molecule type" value="Genomic_DNA"/>
</dbReference>
<organism evidence="2 3">
    <name type="scientific">Steroidobacter flavus</name>
    <dbReference type="NCBI Taxonomy" id="1842136"/>
    <lineage>
        <taxon>Bacteria</taxon>
        <taxon>Pseudomonadati</taxon>
        <taxon>Pseudomonadota</taxon>
        <taxon>Gammaproteobacteria</taxon>
        <taxon>Steroidobacterales</taxon>
        <taxon>Steroidobacteraceae</taxon>
        <taxon>Steroidobacter</taxon>
    </lineage>
</organism>
<accession>A0ABV8STR6</accession>
<dbReference type="Proteomes" id="UP001595904">
    <property type="component" value="Unassembled WGS sequence"/>
</dbReference>
<name>A0ABV8STR6_9GAMM</name>
<sequence length="244" mass="27741">MSSNKEKPAVVSLSGSPIFHHAEATPFEAPRGEECIEQISDHIEAHLGKVERVFHEIISDTVHIDVHLVKPSEGFPFARLVTSGMSDLPMTIPEGVEAPRFVELLMTLPGNWRLDQDSFADEVWYWPVRLLKRLARLPHKYNTWLGFGHTVPNGDPAEPYASSTRLCGAMILLSMTVPDDFHRLRIDANKEITFFSVVPLYDEEMNLKLRAGSDELLDKFDRMRVTDVVDLSRRNVAKKRFGIF</sequence>
<comment type="caution">
    <text evidence="2">The sequence shown here is derived from an EMBL/GenBank/DDBJ whole genome shotgun (WGS) entry which is preliminary data.</text>
</comment>
<dbReference type="Pfam" id="PF05076">
    <property type="entry name" value="SUFU"/>
    <property type="match status" value="1"/>
</dbReference>
<feature type="domain" description="Suppressor of fused-like" evidence="1">
    <location>
        <begin position="61"/>
        <end position="234"/>
    </location>
</feature>